<dbReference type="Proteomes" id="UP000006001">
    <property type="component" value="Unassembled WGS sequence"/>
</dbReference>
<dbReference type="Pfam" id="PF03780">
    <property type="entry name" value="Asp23"/>
    <property type="match status" value="1"/>
</dbReference>
<dbReference type="STRING" id="649764.HMPREF0762_00119"/>
<protein>
    <recommendedName>
        <fullName evidence="4">Asp23/Gls24 family envelope stress response protein</fullName>
    </recommendedName>
</protein>
<evidence type="ECO:0008006" key="4">
    <source>
        <dbReference type="Google" id="ProtNLM"/>
    </source>
</evidence>
<proteinExistence type="inferred from homology"/>
<sequence>MALQVSGNLHVSNDVIADIAGKAAMECYGIVGMSSPSLQDGIATLLPANRLRRGIQVTSSEAGIHVDVYVILEYGTNIGTVSQNLIDNITYTLDTYVQVPLDGIDVHVQGVKVRK</sequence>
<dbReference type="PANTHER" id="PTHR34297">
    <property type="entry name" value="HYPOTHETICAL CYTOSOLIC PROTEIN-RELATED"/>
    <property type="match status" value="1"/>
</dbReference>
<reference evidence="2" key="1">
    <citation type="submission" date="2009-10" db="EMBL/GenBank/DDBJ databases">
        <authorList>
            <person name="Weinstock G."/>
            <person name="Sodergren E."/>
            <person name="Clifton S."/>
            <person name="Fulton L."/>
            <person name="Fulton B."/>
            <person name="Courtney L."/>
            <person name="Fronick C."/>
            <person name="Harrison M."/>
            <person name="Strong C."/>
            <person name="Farmer C."/>
            <person name="Delahaunty K."/>
            <person name="Markovic C."/>
            <person name="Hall O."/>
            <person name="Minx P."/>
            <person name="Tomlinson C."/>
            <person name="Mitreva M."/>
            <person name="Nelson J."/>
            <person name="Hou S."/>
            <person name="Wollam A."/>
            <person name="Pepin K.H."/>
            <person name="Johnson M."/>
            <person name="Bhonagiri V."/>
            <person name="Nash W.E."/>
            <person name="Warren W."/>
            <person name="Chinwalla A."/>
            <person name="Mardis E.R."/>
            <person name="Wilson R.K."/>
        </authorList>
    </citation>
    <scope>NUCLEOTIDE SEQUENCE [LARGE SCALE GENOMIC DNA]</scope>
    <source>
        <strain evidence="2">ATCC 700122</strain>
    </source>
</reference>
<dbReference type="EMBL" id="ACUX02000004">
    <property type="protein sequence ID" value="EEZ62032.1"/>
    <property type="molecule type" value="Genomic_DNA"/>
</dbReference>
<dbReference type="RefSeq" id="WP_006361368.1">
    <property type="nucleotide sequence ID" value="NZ_GG700630.1"/>
</dbReference>
<name>D0WE95_SLAES</name>
<comment type="similarity">
    <text evidence="1">Belongs to the asp23 family.</text>
</comment>
<dbReference type="PANTHER" id="PTHR34297:SF2">
    <property type="entry name" value="ASP23_GLS24 FAMILY ENVELOPE STRESS RESPONSE PROTEIN"/>
    <property type="match status" value="1"/>
</dbReference>
<dbReference type="eggNOG" id="COG1302">
    <property type="taxonomic scope" value="Bacteria"/>
</dbReference>
<dbReference type="GeneID" id="85006796"/>
<evidence type="ECO:0000313" key="3">
    <source>
        <dbReference type="Proteomes" id="UP000006001"/>
    </source>
</evidence>
<keyword evidence="3" id="KW-1185">Reference proteome</keyword>
<accession>D0WE95</accession>
<dbReference type="AlphaFoldDB" id="D0WE95"/>
<organism evidence="2 3">
    <name type="scientific">Slackia exigua (strain ATCC 700122 / DSM 15923 / CIP 105133 / JCM 11022 / KCTC 5966 / S-7)</name>
    <dbReference type="NCBI Taxonomy" id="649764"/>
    <lineage>
        <taxon>Bacteria</taxon>
        <taxon>Bacillati</taxon>
        <taxon>Actinomycetota</taxon>
        <taxon>Coriobacteriia</taxon>
        <taxon>Eggerthellales</taxon>
        <taxon>Eggerthellaceae</taxon>
        <taxon>Slackia</taxon>
    </lineage>
</organism>
<comment type="caution">
    <text evidence="2">The sequence shown here is derived from an EMBL/GenBank/DDBJ whole genome shotgun (WGS) entry which is preliminary data.</text>
</comment>
<dbReference type="InterPro" id="IPR005531">
    <property type="entry name" value="Asp23"/>
</dbReference>
<evidence type="ECO:0000313" key="2">
    <source>
        <dbReference type="EMBL" id="EEZ62032.1"/>
    </source>
</evidence>
<gene>
    <name evidence="2" type="ORF">HMPREF0762_00119</name>
</gene>
<dbReference type="HOGENOM" id="CLU_113198_2_2_11"/>
<dbReference type="OrthoDB" id="9791482at2"/>
<evidence type="ECO:0000256" key="1">
    <source>
        <dbReference type="ARBA" id="ARBA00005721"/>
    </source>
</evidence>